<evidence type="ECO:0000313" key="3">
    <source>
        <dbReference type="EMBL" id="CAI9600344.1"/>
    </source>
</evidence>
<gene>
    <name evidence="3" type="ORF">SPARVUS_LOCUS12732183</name>
</gene>
<dbReference type="EMBL" id="CATNWA010017423">
    <property type="protein sequence ID" value="CAI9600344.1"/>
    <property type="molecule type" value="Genomic_DNA"/>
</dbReference>
<dbReference type="InterPro" id="IPR056745">
    <property type="entry name" value="TYW2_N"/>
</dbReference>
<dbReference type="Pfam" id="PF25133">
    <property type="entry name" value="TYW2_N_2"/>
    <property type="match status" value="1"/>
</dbReference>
<keyword evidence="4" id="KW-1185">Reference proteome</keyword>
<evidence type="ECO:0000259" key="2">
    <source>
        <dbReference type="Pfam" id="PF25133"/>
    </source>
</evidence>
<accession>A0ABN9FTK4</accession>
<dbReference type="Proteomes" id="UP001162483">
    <property type="component" value="Unassembled WGS sequence"/>
</dbReference>
<feature type="domain" description="TYW2 N-terminal" evidence="1">
    <location>
        <begin position="13"/>
        <end position="89"/>
    </location>
</feature>
<feature type="domain" description="TRM5/TYW2-like N-terminal" evidence="2">
    <location>
        <begin position="113"/>
        <end position="171"/>
    </location>
</feature>
<evidence type="ECO:0000313" key="4">
    <source>
        <dbReference type="Proteomes" id="UP001162483"/>
    </source>
</evidence>
<comment type="caution">
    <text evidence="3">The sequence shown here is derived from an EMBL/GenBank/DDBJ whole genome shotgun (WGS) entry which is preliminary data.</text>
</comment>
<protein>
    <submittedName>
        <fullName evidence="3">Uncharacterized protein</fullName>
    </submittedName>
</protein>
<proteinExistence type="predicted"/>
<feature type="non-terminal residue" evidence="3">
    <location>
        <position position="172"/>
    </location>
</feature>
<dbReference type="Gene3D" id="3.30.300.110">
    <property type="entry name" value="Met-10+ protein-like domains"/>
    <property type="match status" value="1"/>
</dbReference>
<organism evidence="3 4">
    <name type="scientific">Staurois parvus</name>
    <dbReference type="NCBI Taxonomy" id="386267"/>
    <lineage>
        <taxon>Eukaryota</taxon>
        <taxon>Metazoa</taxon>
        <taxon>Chordata</taxon>
        <taxon>Craniata</taxon>
        <taxon>Vertebrata</taxon>
        <taxon>Euteleostomi</taxon>
        <taxon>Amphibia</taxon>
        <taxon>Batrachia</taxon>
        <taxon>Anura</taxon>
        <taxon>Neobatrachia</taxon>
        <taxon>Ranoidea</taxon>
        <taxon>Ranidae</taxon>
        <taxon>Staurois</taxon>
    </lineage>
</organism>
<name>A0ABN9FTK4_9NEOB</name>
<evidence type="ECO:0000259" key="1">
    <source>
        <dbReference type="Pfam" id="PF25132"/>
    </source>
</evidence>
<sequence>MELDDDRFPDVPALLTQSAFSQKYREYLQSAGILDGRYRAQKLEDGTVALPVLKEKISVSVLRELMEAVAPGSSCRETLIKNPVLSKRARVQSPAQKLRTDLCELLERHGIIWRRNLEHDLPHSWQRHGDLVVLSGDCFCDPLWKQLGIELWVQVASSLGVKRVAKQGRIQD</sequence>
<dbReference type="Pfam" id="PF25132">
    <property type="entry name" value="TYW2_N"/>
    <property type="match status" value="1"/>
</dbReference>
<dbReference type="InterPro" id="IPR056744">
    <property type="entry name" value="TRM5/TYW2-like_N"/>
</dbReference>
<reference evidence="3" key="1">
    <citation type="submission" date="2023-05" db="EMBL/GenBank/DDBJ databases">
        <authorList>
            <person name="Stuckert A."/>
        </authorList>
    </citation>
    <scope>NUCLEOTIDE SEQUENCE</scope>
</reference>